<dbReference type="InterPro" id="IPR032118">
    <property type="entry name" value="Phage_holin_HP1"/>
</dbReference>
<gene>
    <name evidence="2" type="ORF">L373_03256</name>
    <name evidence="3" type="ORF">SK91_01844</name>
</gene>
<sequence>MGKLWKRFIESLSPKKLGVLLALVMGFTLGAIKFWDWFKYRVGIITTALAVLSINEWAVIIGILCTVVTCLVNWYYERKKYLIALGGGVRGE</sequence>
<reference evidence="3 5" key="2">
    <citation type="submission" date="2015-06" db="EMBL/GenBank/DDBJ databases">
        <title>The Genome Sequence of None.</title>
        <authorList>
            <consortium name="The Broad Institute Genomics Platform"/>
            <consortium name="The Broad Institute Genome Sequencing Center for Infectious Disease"/>
            <person name="Earl A.M."/>
            <person name="Onderdonk A.B."/>
            <person name="Kirby J."/>
            <person name="Ferraro M.J."/>
            <person name="Huang S."/>
            <person name="Spencer M."/>
            <person name="Fodor A."/>
            <person name="Hooper D."/>
            <person name="Dekker J."/>
            <person name="O'Brien T."/>
            <person name="Quan V."/>
            <person name="Gombosev A."/>
            <person name="Delaney M."/>
            <person name="DuBois A."/>
            <person name="Ernst C."/>
            <person name="Kim D.S."/>
            <person name="Rossman W."/>
            <person name="Gohs F."/>
            <person name="Petruso H."/>
            <person name="Nozar T."/>
            <person name="Mougeot F."/>
            <person name="Manson-McGuire A."/>
            <person name="Young S."/>
            <person name="Abouelleil A."/>
            <person name="Cao P."/>
            <person name="Chapman S.B."/>
            <person name="Griggs A."/>
            <person name="Priest M."/>
            <person name="Shea T."/>
            <person name="Wortman I."/>
            <person name="Wortman J.R."/>
            <person name="Nusbaum C."/>
            <person name="Birren B."/>
        </authorList>
    </citation>
    <scope>NUCLEOTIDE SEQUENCE [LARGE SCALE GENOMIC DNA]</scope>
    <source>
        <strain evidence="3 5">MGH87</strain>
    </source>
</reference>
<evidence type="ECO:0000313" key="5">
    <source>
        <dbReference type="Proteomes" id="UP000036305"/>
    </source>
</evidence>
<dbReference type="EMBL" id="JCNZ01000009">
    <property type="protein sequence ID" value="EWF88075.1"/>
    <property type="molecule type" value="Genomic_DNA"/>
</dbReference>
<keyword evidence="5" id="KW-1185">Reference proteome</keyword>
<feature type="transmembrane region" description="Helical" evidence="1">
    <location>
        <begin position="54"/>
        <end position="76"/>
    </location>
</feature>
<protein>
    <recommendedName>
        <fullName evidence="6">Diacylglyceryl transferase</fullName>
    </recommendedName>
</protein>
<evidence type="ECO:0000313" key="2">
    <source>
        <dbReference type="EMBL" id="EWF88075.1"/>
    </source>
</evidence>
<evidence type="ECO:0000256" key="1">
    <source>
        <dbReference type="SAM" id="Phobius"/>
    </source>
</evidence>
<evidence type="ECO:0008006" key="6">
    <source>
        <dbReference type="Google" id="ProtNLM"/>
    </source>
</evidence>
<evidence type="ECO:0000313" key="4">
    <source>
        <dbReference type="Proteomes" id="UP000020202"/>
    </source>
</evidence>
<accession>A0A0J2I0H5</accession>
<proteinExistence type="predicted"/>
<dbReference type="AlphaFoldDB" id="A0A0J2I0H5"/>
<dbReference type="EMBL" id="LEUS01000011">
    <property type="protein sequence ID" value="KLY40279.1"/>
    <property type="molecule type" value="Genomic_DNA"/>
</dbReference>
<name>A0A0J2I0H5_9ENTR</name>
<dbReference type="RefSeq" id="WP_016808966.1">
    <property type="nucleotide sequence ID" value="NZ_CP113904.1"/>
</dbReference>
<keyword evidence="1" id="KW-0812">Transmembrane</keyword>
<dbReference type="Pfam" id="PF16080">
    <property type="entry name" value="Phage_holin_2_3"/>
    <property type="match status" value="1"/>
</dbReference>
<comment type="caution">
    <text evidence="2">The sequence shown here is derived from an EMBL/GenBank/DDBJ whole genome shotgun (WGS) entry which is preliminary data.</text>
</comment>
<keyword evidence="1" id="KW-0472">Membrane</keyword>
<keyword evidence="1" id="KW-1133">Transmembrane helix</keyword>
<evidence type="ECO:0000313" key="3">
    <source>
        <dbReference type="EMBL" id="KLY40279.1"/>
    </source>
</evidence>
<dbReference type="Proteomes" id="UP000020202">
    <property type="component" value="Unassembled WGS sequence"/>
</dbReference>
<organism evidence="2 4">
    <name type="scientific">Klebsiella michiganensis</name>
    <dbReference type="NCBI Taxonomy" id="1134687"/>
    <lineage>
        <taxon>Bacteria</taxon>
        <taxon>Pseudomonadati</taxon>
        <taxon>Pseudomonadota</taxon>
        <taxon>Gammaproteobacteria</taxon>
        <taxon>Enterobacterales</taxon>
        <taxon>Enterobacteriaceae</taxon>
        <taxon>Klebsiella/Raoultella group</taxon>
        <taxon>Klebsiella</taxon>
    </lineage>
</organism>
<reference evidence="2 4" key="1">
    <citation type="submission" date="2014-01" db="EMBL/GenBank/DDBJ databases">
        <title>The Genome Sequence of Klebsiella oxytoca MGH 27.</title>
        <authorList>
            <consortium name="The Broad Institute Genomics Platform"/>
            <consortium name="The Broad Institute Genome Sequencing Center for Infectious Disease"/>
            <person name="Murphy C."/>
            <person name="Cosimi L."/>
            <person name="Cerqueira G."/>
            <person name="Feldgarden M."/>
            <person name="Earl A."/>
            <person name="Hung D."/>
            <person name="Onderdonk A.B."/>
            <person name="Ferraro M.J."/>
            <person name="Hooper D."/>
            <person name="Dekker J."/>
            <person name="O'Brien T."/>
            <person name="Huang S."/>
            <person name="Quan V."/>
            <person name="Ernst C."/>
            <person name="Delaney M."/>
            <person name="DuBois A."/>
            <person name="Kim D.S."/>
            <person name="Young S.K."/>
            <person name="Zeng Q."/>
            <person name="Gargeya S."/>
            <person name="Fitzgerald M."/>
            <person name="Abouelleil A."/>
            <person name="Alvarado L."/>
            <person name="Berlin A.M."/>
            <person name="Chapman S.B."/>
            <person name="Gainer-Dewar J."/>
            <person name="Goldberg J."/>
            <person name="Gnerre S."/>
            <person name="Griggs A."/>
            <person name="Gujja S."/>
            <person name="Hansen M."/>
            <person name="Howarth C."/>
            <person name="Imamovic A."/>
            <person name="Ireland A."/>
            <person name="Larimer J."/>
            <person name="McCowan C."/>
            <person name="Murphy C."/>
            <person name="Pearson M."/>
            <person name="Poon T.W."/>
            <person name="Priest M."/>
            <person name="Roberts A."/>
            <person name="Saif S."/>
            <person name="Shea T."/>
            <person name="Sykes S."/>
            <person name="Wortman J."/>
            <person name="Nusbaum C."/>
            <person name="Birren B."/>
        </authorList>
    </citation>
    <scope>NUCLEOTIDE SEQUENCE [LARGE SCALE GENOMIC DNA]</scope>
    <source>
        <strain evidence="2 4">MGH 27</strain>
    </source>
</reference>
<dbReference type="Proteomes" id="UP000036305">
    <property type="component" value="Unassembled WGS sequence"/>
</dbReference>